<proteinExistence type="predicted"/>
<reference evidence="1 2" key="1">
    <citation type="submission" date="2019-08" db="EMBL/GenBank/DDBJ databases">
        <title>Complete genome sequence of Terriglobus albidus strain ORNL.</title>
        <authorList>
            <person name="Podar M."/>
        </authorList>
    </citation>
    <scope>NUCLEOTIDE SEQUENCE [LARGE SCALE GENOMIC DNA]</scope>
    <source>
        <strain evidence="1 2">ORNL</strain>
    </source>
</reference>
<dbReference type="Pfam" id="PF10282">
    <property type="entry name" value="Lactonase"/>
    <property type="match status" value="2"/>
</dbReference>
<accession>A0A5B9EGJ3</accession>
<gene>
    <name evidence="1" type="ORF">FTW19_13125</name>
</gene>
<sequence>MLVLLAGCRRGAFPEYPANYREFAYVTNGAANTVTVLDLVYLRQDKVLQVGQSPSGIAVNPVRNEVYIANAGSGTVTVINTELNRIEATIGVQRGPYSIAVDHDGKRAYTANSGSNSISVIDLDTRRQIAVVGAGEKPGVVVVAPDNRAVVVTNRESGSVSVYAVSTEPSAPPLKLRSTWGNCPEATDAVIIKDSTKVFVTCSANRQVMAVWLAADPNEWRGKQDPSLQRDAFLTMLDVGETPMQITLKPDGFELFVSNFDSNTISEISGWTNEVSNTFPIGTHPVHGVIGKDNTSFWVSNFGADMLSLYSIDDGKRVNSVRTGTAPDALAFSNDEHLLLAANSKSGDVAVIRTAGRNGQPELFTMLPAGAQPNAIGVKAFNVK</sequence>
<dbReference type="KEGG" id="talb:FTW19_13125"/>
<dbReference type="EMBL" id="CP042806">
    <property type="protein sequence ID" value="QEE31333.1"/>
    <property type="molecule type" value="Genomic_DNA"/>
</dbReference>
<name>A0A5B9EGJ3_9BACT</name>
<dbReference type="Gene3D" id="2.130.10.10">
    <property type="entry name" value="YVTN repeat-like/Quinoprotein amine dehydrogenase"/>
    <property type="match status" value="2"/>
</dbReference>
<dbReference type="InterPro" id="IPR015943">
    <property type="entry name" value="WD40/YVTN_repeat-like_dom_sf"/>
</dbReference>
<evidence type="ECO:0000313" key="2">
    <source>
        <dbReference type="Proteomes" id="UP000321820"/>
    </source>
</evidence>
<dbReference type="NCBIfam" id="TIGR02276">
    <property type="entry name" value="beta_rpt_yvtn"/>
    <property type="match status" value="2"/>
</dbReference>
<dbReference type="InterPro" id="IPR011044">
    <property type="entry name" value="Quino_amine_DH_bsu"/>
</dbReference>
<organism evidence="1 2">
    <name type="scientific">Terriglobus albidus</name>
    <dbReference type="NCBI Taxonomy" id="1592106"/>
    <lineage>
        <taxon>Bacteria</taxon>
        <taxon>Pseudomonadati</taxon>
        <taxon>Acidobacteriota</taxon>
        <taxon>Terriglobia</taxon>
        <taxon>Terriglobales</taxon>
        <taxon>Acidobacteriaceae</taxon>
        <taxon>Terriglobus</taxon>
    </lineage>
</organism>
<dbReference type="Proteomes" id="UP000321820">
    <property type="component" value="Chromosome"/>
</dbReference>
<dbReference type="InterPro" id="IPR051200">
    <property type="entry name" value="Host-pathogen_enzymatic-act"/>
</dbReference>
<dbReference type="InterPro" id="IPR011964">
    <property type="entry name" value="YVTN_b-propeller_repeat"/>
</dbReference>
<dbReference type="AlphaFoldDB" id="A0A5B9EGJ3"/>
<keyword evidence="2" id="KW-1185">Reference proteome</keyword>
<protein>
    <submittedName>
        <fullName evidence="1">Beta-propeller fold lactonase family protein</fullName>
    </submittedName>
</protein>
<evidence type="ECO:0000313" key="1">
    <source>
        <dbReference type="EMBL" id="QEE31333.1"/>
    </source>
</evidence>
<dbReference type="InterPro" id="IPR019405">
    <property type="entry name" value="Lactonase_7-beta_prop"/>
</dbReference>
<dbReference type="PANTHER" id="PTHR47197">
    <property type="entry name" value="PROTEIN NIRF"/>
    <property type="match status" value="1"/>
</dbReference>
<dbReference type="SUPFAM" id="SSF50969">
    <property type="entry name" value="YVTN repeat-like/Quinoprotein amine dehydrogenase"/>
    <property type="match status" value="1"/>
</dbReference>
<dbReference type="PANTHER" id="PTHR47197:SF3">
    <property type="entry name" value="DIHYDRO-HEME D1 DEHYDROGENASE"/>
    <property type="match status" value="1"/>
</dbReference>
<dbReference type="OrthoDB" id="127135at2"/>